<evidence type="ECO:0008006" key="3">
    <source>
        <dbReference type="Google" id="ProtNLM"/>
    </source>
</evidence>
<keyword evidence="2" id="KW-1185">Reference proteome</keyword>
<reference evidence="1" key="1">
    <citation type="submission" date="2023-07" db="EMBL/GenBank/DDBJ databases">
        <title>Bacterial whole genome sequence for Sphingobium sp. HBC34.</title>
        <authorList>
            <person name="Le V."/>
            <person name="Ko S.-R."/>
            <person name="Ahn C.-Y."/>
            <person name="Oh H.-M."/>
        </authorList>
    </citation>
    <scope>NUCLEOTIDE SEQUENCE</scope>
    <source>
        <strain evidence="1">HBC34</strain>
    </source>
</reference>
<evidence type="ECO:0000313" key="2">
    <source>
        <dbReference type="Proteomes" id="UP001176471"/>
    </source>
</evidence>
<name>A0ABT8ZTN0_9SPHN</name>
<evidence type="ECO:0000313" key="1">
    <source>
        <dbReference type="EMBL" id="MDO7837458.1"/>
    </source>
</evidence>
<comment type="caution">
    <text evidence="1">The sequence shown here is derived from an EMBL/GenBank/DDBJ whole genome shotgun (WGS) entry which is preliminary data.</text>
</comment>
<accession>A0ABT8ZTN0</accession>
<sequence length="40" mass="4459">MSEIADRFVVVLDANVLYPFRVRDALLRTAEQYSTTVAAG</sequence>
<dbReference type="RefSeq" id="WP_304537737.1">
    <property type="nucleotide sequence ID" value="NZ_JAUQOM010000028.1"/>
</dbReference>
<dbReference type="Proteomes" id="UP001176471">
    <property type="component" value="Unassembled WGS sequence"/>
</dbReference>
<dbReference type="EMBL" id="JAUQOM010000028">
    <property type="protein sequence ID" value="MDO7837458.1"/>
    <property type="molecule type" value="Genomic_DNA"/>
</dbReference>
<organism evidence="1 2">
    <name type="scientific">Sphingobium cyanobacteriorum</name>
    <dbReference type="NCBI Taxonomy" id="3063954"/>
    <lineage>
        <taxon>Bacteria</taxon>
        <taxon>Pseudomonadati</taxon>
        <taxon>Pseudomonadota</taxon>
        <taxon>Alphaproteobacteria</taxon>
        <taxon>Sphingomonadales</taxon>
        <taxon>Sphingomonadaceae</taxon>
        <taxon>Sphingobium</taxon>
    </lineage>
</organism>
<proteinExistence type="predicted"/>
<protein>
    <recommendedName>
        <fullName evidence="3">PIN domain-containing protein</fullName>
    </recommendedName>
</protein>
<gene>
    <name evidence="1" type="ORF">Q4610_20650</name>
</gene>